<dbReference type="EC" id="1.5.98.2" evidence="3"/>
<dbReference type="InterPro" id="IPR036661">
    <property type="entry name" value="Luciferase-like_sf"/>
</dbReference>
<evidence type="ECO:0000313" key="4">
    <source>
        <dbReference type="Proteomes" id="UP000509448"/>
    </source>
</evidence>
<keyword evidence="4" id="KW-1185">Reference proteome</keyword>
<keyword evidence="1 3" id="KW-0560">Oxidoreductase</keyword>
<dbReference type="RefSeq" id="WP_174448921.1">
    <property type="nucleotide sequence ID" value="NZ_AP018732.1"/>
</dbReference>
<dbReference type="PANTHER" id="PTHR43244:SF1">
    <property type="entry name" value="5,10-METHYLENETETRAHYDROMETHANOPTERIN REDUCTASE"/>
    <property type="match status" value="1"/>
</dbReference>
<dbReference type="Gene3D" id="3.20.20.30">
    <property type="entry name" value="Luciferase-like domain"/>
    <property type="match status" value="1"/>
</dbReference>
<reference evidence="3 4" key="1">
    <citation type="journal article" date="2019" name="ISME J.">
        <title>Isolation and characterization of a thermophilic sulfur- and iron-reducing thaumarchaeote from a terrestrial acidic hot spring.</title>
        <authorList>
            <person name="Kato S."/>
            <person name="Itoh T."/>
            <person name="Yuki M."/>
            <person name="Nagamori M."/>
            <person name="Ohnishi M."/>
            <person name="Uematsu K."/>
            <person name="Suzuki K."/>
            <person name="Takashina T."/>
            <person name="Ohkuma M."/>
        </authorList>
    </citation>
    <scope>NUCLEOTIDE SEQUENCE [LARGE SCALE GENOMIC DNA]</scope>
    <source>
        <strain evidence="3 4">NAS-02</strain>
    </source>
</reference>
<dbReference type="KEGG" id="ccai:NAS2_1322"/>
<dbReference type="PANTHER" id="PTHR43244">
    <property type="match status" value="1"/>
</dbReference>
<name>A0A4V0P1S2_9ARCH</name>
<proteinExistence type="predicted"/>
<evidence type="ECO:0000313" key="3">
    <source>
        <dbReference type="EMBL" id="BBE42710.1"/>
    </source>
</evidence>
<dbReference type="Pfam" id="PF00296">
    <property type="entry name" value="Bac_luciferase"/>
    <property type="match status" value="1"/>
</dbReference>
<dbReference type="GO" id="GO:0018537">
    <property type="term" value="F:coenzyme F420-dependent N5,N10-methenyltetrahydromethanopterin reductase activity"/>
    <property type="evidence" value="ECO:0007669"/>
    <property type="project" value="UniProtKB-EC"/>
</dbReference>
<accession>A0A4V0P1S2</accession>
<gene>
    <name evidence="3" type="ORF">NAS2_1322</name>
</gene>
<evidence type="ECO:0000259" key="2">
    <source>
        <dbReference type="Pfam" id="PF00296"/>
    </source>
</evidence>
<dbReference type="AlphaFoldDB" id="A0A4V0P1S2"/>
<dbReference type="GeneID" id="55585136"/>
<dbReference type="OrthoDB" id="167712at2157"/>
<feature type="domain" description="Luciferase-like" evidence="2">
    <location>
        <begin position="14"/>
        <end position="307"/>
    </location>
</feature>
<dbReference type="InterPro" id="IPR050564">
    <property type="entry name" value="F420-G6PD/mer"/>
</dbReference>
<dbReference type="GO" id="GO:0016705">
    <property type="term" value="F:oxidoreductase activity, acting on paired donors, with incorporation or reduction of molecular oxygen"/>
    <property type="evidence" value="ECO:0007669"/>
    <property type="project" value="InterPro"/>
</dbReference>
<protein>
    <submittedName>
        <fullName evidence="3">F420-dependent N(5),N(10)-methylenetetrahydromethanopterin reductase</fullName>
        <ecNumber evidence="3">1.5.98.2</ecNumber>
    </submittedName>
</protein>
<dbReference type="Proteomes" id="UP000509448">
    <property type="component" value="Chromosome"/>
</dbReference>
<dbReference type="CDD" id="cd01097">
    <property type="entry name" value="Tetrahydromethanopterin_reductase"/>
    <property type="match status" value="1"/>
</dbReference>
<sequence length="334" mass="35827">MDDVRYDFQVDSTERIPAAGIVAAAEAAEAAGFRAFWRGESNGRDPIAVLGAASARTSRILLGSAILNVLARSPASTAMAAATLQELSGGRFLLGLGVGNRNIASWHGRAFENPLRSVEEYVGIVRTALDGGRTSHSGSIHSSSGFKLAFTVPRVPIYLAALGPKMSELAGKMADGVLTNLGDAAQMELVWSSVRRGEAKAGRPPGSVEVIDIVRLSVNEDYGKALDAIRTNFAFYGLADYYRDMFARMGAGDALRDLRENYSKYGFRRAASMVPEDAIRTVPGLVAATSVEEVRSRLRYFESTKADAVMLVYVPSSDDPSSEVSQFLRSWAGS</sequence>
<organism evidence="3 4">
    <name type="scientific">Conexivisphaera calida</name>
    <dbReference type="NCBI Taxonomy" id="1874277"/>
    <lineage>
        <taxon>Archaea</taxon>
        <taxon>Nitrososphaerota</taxon>
        <taxon>Conexivisphaeria</taxon>
        <taxon>Conexivisphaerales</taxon>
        <taxon>Conexivisphaeraceae</taxon>
        <taxon>Conexivisphaera</taxon>
    </lineage>
</organism>
<dbReference type="SUPFAM" id="SSF51679">
    <property type="entry name" value="Bacterial luciferase-like"/>
    <property type="match status" value="1"/>
</dbReference>
<evidence type="ECO:0000256" key="1">
    <source>
        <dbReference type="ARBA" id="ARBA00023002"/>
    </source>
</evidence>
<dbReference type="EMBL" id="AP018732">
    <property type="protein sequence ID" value="BBE42710.1"/>
    <property type="molecule type" value="Genomic_DNA"/>
</dbReference>
<dbReference type="InterPro" id="IPR011251">
    <property type="entry name" value="Luciferase-like_dom"/>
</dbReference>